<comment type="caution">
    <text evidence="1">Lacks conserved residue(s) required for the propagation of feature annotation.</text>
</comment>
<dbReference type="VEuPathDB" id="AmoebaDB:EHI8A_049640"/>
<comment type="caution">
    <text evidence="6">The sequence shown here is derived from an EMBL/GenBank/DDBJ whole genome shotgun (WGS) entry which is preliminary data.</text>
</comment>
<evidence type="ECO:0000313" key="7">
    <source>
        <dbReference type="Proteomes" id="UP000078387"/>
    </source>
</evidence>
<evidence type="ECO:0000313" key="6">
    <source>
        <dbReference type="EMBL" id="GAT92705.1"/>
    </source>
</evidence>
<dbReference type="PANTHER" id="PTHR45756:SF1">
    <property type="entry name" value="PROTEIN KINASE DOMAIN CONTAINING PROTEIN"/>
    <property type="match status" value="1"/>
</dbReference>
<feature type="chain" id="PRO_5023939780" evidence="3">
    <location>
        <begin position="17"/>
        <end position="1054"/>
    </location>
</feature>
<proteinExistence type="predicted"/>
<dbReference type="GO" id="GO:0004672">
    <property type="term" value="F:protein kinase activity"/>
    <property type="evidence" value="ECO:0007669"/>
    <property type="project" value="InterPro"/>
</dbReference>
<feature type="signal peptide" evidence="3">
    <location>
        <begin position="1"/>
        <end position="16"/>
    </location>
</feature>
<dbReference type="PROSITE" id="PS00022">
    <property type="entry name" value="EGF_1"/>
    <property type="match status" value="1"/>
</dbReference>
<dbReference type="VEuPathDB" id="AmoebaDB:KM1_105920"/>
<feature type="transmembrane region" description="Helical" evidence="2">
    <location>
        <begin position="534"/>
        <end position="561"/>
    </location>
</feature>
<dbReference type="InterPro" id="IPR011009">
    <property type="entry name" value="Kinase-like_dom_sf"/>
</dbReference>
<feature type="domain" description="EGF-like" evidence="5">
    <location>
        <begin position="363"/>
        <end position="399"/>
    </location>
</feature>
<dbReference type="VEuPathDB" id="AmoebaDB:EHI_103640"/>
<dbReference type="Gene3D" id="1.10.510.10">
    <property type="entry name" value="Transferase(Phosphotransferase) domain 1"/>
    <property type="match status" value="1"/>
</dbReference>
<keyword evidence="6" id="KW-0418">Kinase</keyword>
<evidence type="ECO:0000259" key="5">
    <source>
        <dbReference type="PROSITE" id="PS50026"/>
    </source>
</evidence>
<dbReference type="EMBL" id="BDEQ01000001">
    <property type="protein sequence ID" value="GAT92705.1"/>
    <property type="molecule type" value="Genomic_DNA"/>
</dbReference>
<dbReference type="SUPFAM" id="SSF56112">
    <property type="entry name" value="Protein kinase-like (PK-like)"/>
    <property type="match status" value="1"/>
</dbReference>
<keyword evidence="1" id="KW-1015">Disulfide bond</keyword>
<dbReference type="SMART" id="SM00220">
    <property type="entry name" value="S_TKc"/>
    <property type="match status" value="1"/>
</dbReference>
<protein>
    <submittedName>
        <fullName evidence="6">Protein kinase domain containing protein</fullName>
    </submittedName>
</protein>
<dbReference type="CDD" id="cd00055">
    <property type="entry name" value="EGF_Lam"/>
    <property type="match status" value="1"/>
</dbReference>
<dbReference type="InterPro" id="IPR008271">
    <property type="entry name" value="Ser/Thr_kinase_AS"/>
</dbReference>
<feature type="disulfide bond" evidence="1">
    <location>
        <begin position="389"/>
        <end position="398"/>
    </location>
</feature>
<dbReference type="Pfam" id="PF07714">
    <property type="entry name" value="PK_Tyr_Ser-Thr"/>
    <property type="match status" value="1"/>
</dbReference>
<name>A0A5K1V8Q6_ENTHI</name>
<dbReference type="InterPro" id="IPR000719">
    <property type="entry name" value="Prot_kinase_dom"/>
</dbReference>
<dbReference type="InterPro" id="IPR000742">
    <property type="entry name" value="EGF"/>
</dbReference>
<evidence type="ECO:0000256" key="2">
    <source>
        <dbReference type="SAM" id="Phobius"/>
    </source>
</evidence>
<feature type="domain" description="Protein kinase" evidence="4">
    <location>
        <begin position="751"/>
        <end position="1027"/>
    </location>
</feature>
<accession>A0A5K1V8Q6</accession>
<dbReference type="InterPro" id="IPR001245">
    <property type="entry name" value="Ser-Thr/Tyr_kinase_cat_dom"/>
</dbReference>
<evidence type="ECO:0000256" key="3">
    <source>
        <dbReference type="SAM" id="SignalP"/>
    </source>
</evidence>
<dbReference type="PROSITE" id="PS50026">
    <property type="entry name" value="EGF_3"/>
    <property type="match status" value="1"/>
</dbReference>
<dbReference type="InterPro" id="IPR053215">
    <property type="entry name" value="TKL_Ser/Thr_kinase"/>
</dbReference>
<evidence type="ECO:0000256" key="1">
    <source>
        <dbReference type="PROSITE-ProRule" id="PRU00076"/>
    </source>
</evidence>
<evidence type="ECO:0000259" key="4">
    <source>
        <dbReference type="PROSITE" id="PS50011"/>
    </source>
</evidence>
<dbReference type="PROSITE" id="PS50011">
    <property type="entry name" value="PROTEIN_KINASE_DOM"/>
    <property type="match status" value="1"/>
</dbReference>
<dbReference type="AlphaFoldDB" id="A0A5K1V8Q6"/>
<keyword evidence="6" id="KW-0808">Transferase</keyword>
<dbReference type="PROSITE" id="PS00108">
    <property type="entry name" value="PROTEIN_KINASE_ST"/>
    <property type="match status" value="1"/>
</dbReference>
<dbReference type="Proteomes" id="UP000078387">
    <property type="component" value="Unassembled WGS sequence"/>
</dbReference>
<dbReference type="VEuPathDB" id="AmoebaDB:EHI5A_088160"/>
<dbReference type="InterPro" id="IPR002049">
    <property type="entry name" value="LE_dom"/>
</dbReference>
<gene>
    <name evidence="6" type="ORF">CL6EHI_103640</name>
</gene>
<organism evidence="6 7">
    <name type="scientific">Entamoeba histolytica</name>
    <dbReference type="NCBI Taxonomy" id="5759"/>
    <lineage>
        <taxon>Eukaryota</taxon>
        <taxon>Amoebozoa</taxon>
        <taxon>Evosea</taxon>
        <taxon>Archamoebae</taxon>
        <taxon>Mastigamoebida</taxon>
        <taxon>Entamoebidae</taxon>
        <taxon>Entamoeba</taxon>
    </lineage>
</organism>
<keyword evidence="3" id="KW-0732">Signal</keyword>
<sequence length="1054" mass="120999">MLIFIIFIIGIYSYNCSPGCSSSCVSDGNCEICKDEYYQDSNCNICQNINPHQSISDKNPLFIKRDGVCQKFYNVYQKSNWIPSNDIIPLPLNSQPLQISFNSSTLFDVGPCTFSGNKQNQYRPAKWLKLDTTEMTKQVVDIIFTFKSESKVNVYYDLSDSSINVIEPHCLIKGYLSKNDQSNHFKFPVPNQQESESPILYLFLSLNEMSDVSLEISLTETSNETNTPFFSFDNTLIQSLYSSQLTASYTFPMYSKGEYIYPICAPGRLMKVMFFETEFKGDFSLLLDSTKSNRYVFLEEYSKTSDGITNKCVNFWKGENFGVLATRGKDEGLIVRIEGSNEMSKRKFALLSSEDDIDIQISLKTICPNGCYYNNSQGTCSIRDGKCLCKEGYGGDNCVLKCWYNNSWQPSSNTGKNQCYFGIEGCDSTCQCIEGYSLKDHYCISTACSKNEKGKGVECFSYNNHCLTNCKCQDGYNATSLFSCVTSSCGNGINDNEEEECDGGEYCTEECLCEKGYKTDSSDKTRCVSKKLKWYYHLVILIAGVVGVMLIIICIVLLFIFTRKRKNDFEIYKQQQPQYYLYLGGSVSSKPLKENKYSIFPTDLDYGNEGVPTEVFDTRFEEIIIKNKSRNKYMMIIVHTPDNPKYVFHFNPQVTILSPKSHRIVTSYMTLKCTTKIKDMKIPYSAWFSKKKKGLLKISQILLNKTFESWTQDDQKLLDTELKYVIKRYHHFFIIKTDAASSTHLDMDELNMSENPIAEGATSKVYIGKYRSIPVAIKMFKWENLTEEQTIDLKQEVINECELMSKLRNPFIASYMGSVTYIPQISMVMQYFVLGSLGEYVRYNKDTDIYLPYKLKIKMLFDTARGMQFLHENRIVHLDLKPDNLLVNSLYFDSACCIKITDFGTSRITEKNKIDGNDNKGLGTPVYLAPECYEDDYSFAGDVFAFAITSWELYYQEEPYKDFKSLFQIKEFVKSGKRLPLDDSIPLLFKELIQECWKQNKGDRPNFEQVSQKLVKIIDDEANHPELDANTYTDKIEDYINAKLKKLDSLLTLD</sequence>
<dbReference type="PANTHER" id="PTHR45756">
    <property type="entry name" value="PALMITOYLTRANSFERASE"/>
    <property type="match status" value="1"/>
</dbReference>
<keyword evidence="1" id="KW-0245">EGF-like domain</keyword>
<reference evidence="6 7" key="1">
    <citation type="submission" date="2016-05" db="EMBL/GenBank/DDBJ databases">
        <title>First whole genome sequencing of Entamoeba histolytica HM1:IMSS-clone-6.</title>
        <authorList>
            <person name="Mukherjee Avik.K."/>
            <person name="Izumyama S."/>
            <person name="Nakada-Tsukui K."/>
            <person name="Nozaki T."/>
        </authorList>
    </citation>
    <scope>NUCLEOTIDE SEQUENCE [LARGE SCALE GENOMIC DNA]</scope>
    <source>
        <strain evidence="6 7">HM1:IMSS clone 6</strain>
    </source>
</reference>
<keyword evidence="2" id="KW-0812">Transmembrane</keyword>
<dbReference type="VEuPathDB" id="AmoebaDB:EHI7A_055740"/>
<keyword evidence="2" id="KW-0472">Membrane</keyword>
<dbReference type="OMA" id="VWFSKKK"/>
<dbReference type="GO" id="GO:0005524">
    <property type="term" value="F:ATP binding"/>
    <property type="evidence" value="ECO:0007669"/>
    <property type="project" value="InterPro"/>
</dbReference>
<keyword evidence="2" id="KW-1133">Transmembrane helix</keyword>